<evidence type="ECO:0000313" key="1">
    <source>
        <dbReference type="EMBL" id="RRT51219.1"/>
    </source>
</evidence>
<reference evidence="1 2" key="1">
    <citation type="journal article" date="2014" name="Agronomy (Basel)">
        <title>A Draft Genome Sequence for Ensete ventricosum, the Drought-Tolerant Tree Against Hunger.</title>
        <authorList>
            <person name="Harrison J."/>
            <person name="Moore K.A."/>
            <person name="Paszkiewicz K."/>
            <person name="Jones T."/>
            <person name="Grant M."/>
            <person name="Ambacheew D."/>
            <person name="Muzemil S."/>
            <person name="Studholme D.J."/>
        </authorList>
    </citation>
    <scope>NUCLEOTIDE SEQUENCE [LARGE SCALE GENOMIC DNA]</scope>
</reference>
<gene>
    <name evidence="1" type="ORF">B296_00039434</name>
</gene>
<name>A0A426YHI5_ENSVE</name>
<protein>
    <submittedName>
        <fullName evidence="1">Uncharacterized protein</fullName>
    </submittedName>
</protein>
<organism evidence="1 2">
    <name type="scientific">Ensete ventricosum</name>
    <name type="common">Abyssinian banana</name>
    <name type="synonym">Musa ensete</name>
    <dbReference type="NCBI Taxonomy" id="4639"/>
    <lineage>
        <taxon>Eukaryota</taxon>
        <taxon>Viridiplantae</taxon>
        <taxon>Streptophyta</taxon>
        <taxon>Embryophyta</taxon>
        <taxon>Tracheophyta</taxon>
        <taxon>Spermatophyta</taxon>
        <taxon>Magnoliopsida</taxon>
        <taxon>Liliopsida</taxon>
        <taxon>Zingiberales</taxon>
        <taxon>Musaceae</taxon>
        <taxon>Ensete</taxon>
    </lineage>
</organism>
<accession>A0A426YHI5</accession>
<comment type="caution">
    <text evidence="1">The sequence shown here is derived from an EMBL/GenBank/DDBJ whole genome shotgun (WGS) entry which is preliminary data.</text>
</comment>
<proteinExistence type="predicted"/>
<sequence>MTVLILLARRDGGDGSVVNGKDGDGLIVVDHVNELQVNEVLGEGGVIGVRVKDLLDMPQSRRRASSPA</sequence>
<dbReference type="AlphaFoldDB" id="A0A426YHI5"/>
<evidence type="ECO:0000313" key="2">
    <source>
        <dbReference type="Proteomes" id="UP000287651"/>
    </source>
</evidence>
<dbReference type="EMBL" id="AMZH03012341">
    <property type="protein sequence ID" value="RRT51219.1"/>
    <property type="molecule type" value="Genomic_DNA"/>
</dbReference>
<dbReference type="Proteomes" id="UP000287651">
    <property type="component" value="Unassembled WGS sequence"/>
</dbReference>